<dbReference type="Proteomes" id="UP000886653">
    <property type="component" value="Unassembled WGS sequence"/>
</dbReference>
<feature type="non-terminal residue" evidence="1">
    <location>
        <position position="115"/>
    </location>
</feature>
<protein>
    <submittedName>
        <fullName evidence="1">Uncharacterized protein</fullName>
    </submittedName>
</protein>
<keyword evidence="2" id="KW-1185">Reference proteome</keyword>
<comment type="caution">
    <text evidence="1">The sequence shown here is derived from an EMBL/GenBank/DDBJ whole genome shotgun (WGS) entry which is preliminary data.</text>
</comment>
<reference evidence="1" key="1">
    <citation type="submission" date="2013-11" db="EMBL/GenBank/DDBJ databases">
        <title>Genome sequence of the fusiform rust pathogen reveals effectors for host alternation and coevolution with pine.</title>
        <authorList>
            <consortium name="DOE Joint Genome Institute"/>
            <person name="Smith K."/>
            <person name="Pendleton A."/>
            <person name="Kubisiak T."/>
            <person name="Anderson C."/>
            <person name="Salamov A."/>
            <person name="Aerts A."/>
            <person name="Riley R."/>
            <person name="Clum A."/>
            <person name="Lindquist E."/>
            <person name="Ence D."/>
            <person name="Campbell M."/>
            <person name="Kronenberg Z."/>
            <person name="Feau N."/>
            <person name="Dhillon B."/>
            <person name="Hamelin R."/>
            <person name="Burleigh J."/>
            <person name="Smith J."/>
            <person name="Yandell M."/>
            <person name="Nelson C."/>
            <person name="Grigoriev I."/>
            <person name="Davis J."/>
        </authorList>
    </citation>
    <scope>NUCLEOTIDE SEQUENCE</scope>
    <source>
        <strain evidence="1">G11</strain>
    </source>
</reference>
<evidence type="ECO:0000313" key="1">
    <source>
        <dbReference type="EMBL" id="KAG0141221.1"/>
    </source>
</evidence>
<proteinExistence type="predicted"/>
<sequence length="115" mass="13151">WAINLHKQLAGAIESLDQLISPPCESVGQLLSHSSLATLPNNECQVTAARVLIHMHFTQHLLLQQWWNTNVLQVFDHTQPQDGDDELKQLWNTQVEKLTHHQKSSKLSMMYGFLV</sequence>
<dbReference type="AlphaFoldDB" id="A0A9P6N7C2"/>
<dbReference type="EMBL" id="MU167396">
    <property type="protein sequence ID" value="KAG0141221.1"/>
    <property type="molecule type" value="Genomic_DNA"/>
</dbReference>
<gene>
    <name evidence="1" type="ORF">CROQUDRAFT_32091</name>
</gene>
<name>A0A9P6N7C2_9BASI</name>
<accession>A0A9P6N7C2</accession>
<feature type="non-terminal residue" evidence="1">
    <location>
        <position position="1"/>
    </location>
</feature>
<evidence type="ECO:0000313" key="2">
    <source>
        <dbReference type="Proteomes" id="UP000886653"/>
    </source>
</evidence>
<organism evidence="1 2">
    <name type="scientific">Cronartium quercuum f. sp. fusiforme G11</name>
    <dbReference type="NCBI Taxonomy" id="708437"/>
    <lineage>
        <taxon>Eukaryota</taxon>
        <taxon>Fungi</taxon>
        <taxon>Dikarya</taxon>
        <taxon>Basidiomycota</taxon>
        <taxon>Pucciniomycotina</taxon>
        <taxon>Pucciniomycetes</taxon>
        <taxon>Pucciniales</taxon>
        <taxon>Coleosporiaceae</taxon>
        <taxon>Cronartium</taxon>
    </lineage>
</organism>